<feature type="region of interest" description="Disordered" evidence="1">
    <location>
        <begin position="25"/>
        <end position="60"/>
    </location>
</feature>
<feature type="domain" description="Right handed beta helix" evidence="3">
    <location>
        <begin position="299"/>
        <end position="439"/>
    </location>
</feature>
<feature type="signal peptide" evidence="2">
    <location>
        <begin position="1"/>
        <end position="21"/>
    </location>
</feature>
<name>A0ABU6A289_9FLAO</name>
<dbReference type="EMBL" id="JAYKLX010000012">
    <property type="protein sequence ID" value="MEB3348201.1"/>
    <property type="molecule type" value="Genomic_DNA"/>
</dbReference>
<evidence type="ECO:0000256" key="1">
    <source>
        <dbReference type="SAM" id="MobiDB-lite"/>
    </source>
</evidence>
<evidence type="ECO:0000256" key="2">
    <source>
        <dbReference type="SAM" id="SignalP"/>
    </source>
</evidence>
<keyword evidence="2" id="KW-0732">Signal</keyword>
<evidence type="ECO:0000313" key="5">
    <source>
        <dbReference type="Proteomes" id="UP001327027"/>
    </source>
</evidence>
<dbReference type="InterPro" id="IPR011050">
    <property type="entry name" value="Pectin_lyase_fold/virulence"/>
</dbReference>
<evidence type="ECO:0000259" key="3">
    <source>
        <dbReference type="Pfam" id="PF13229"/>
    </source>
</evidence>
<gene>
    <name evidence="4" type="ORF">U6A24_22175</name>
</gene>
<keyword evidence="5" id="KW-1185">Reference proteome</keyword>
<dbReference type="SMART" id="SM00710">
    <property type="entry name" value="PbH1"/>
    <property type="match status" value="10"/>
</dbReference>
<dbReference type="InterPro" id="IPR012334">
    <property type="entry name" value="Pectin_lyas_fold"/>
</dbReference>
<dbReference type="PROSITE" id="PS51257">
    <property type="entry name" value="PROKAR_LIPOPROTEIN"/>
    <property type="match status" value="1"/>
</dbReference>
<protein>
    <submittedName>
        <fullName evidence="4">Right-handed parallel beta-helix repeat-containing protein</fullName>
    </submittedName>
</protein>
<sequence>MKRTSPFFLLFLLTVFTISCSNENFEEVEPDGGNPDTDNPAPDPDPDPDPEDPDNTATTPCDFDLSGVTANQTFVIDCILDLQGETINLPANVTFEFDKGDIINGTLNFSSGGKIDGRLMSSKLELQGDVTLIDPTFRFFPVRWEITEGNVTQPEAFKNHEMLQKVVTLTKEMGASTFTVNKMDAFFDSADIFVPAVFLPSDFHFQMSENTRMRVFPANGNFSTRMFKIRGVENVKLSGGYIIGERDEHGPTPNGSATLVDITTGINIIVENVHMSNSGTTGLSVNSLKFAQDPEYVPSRNILVTGCTFDSNRRNNLSVTDGTEVIIENSKFYRAGIDTDFSVGSSPKAGIDVEPDERQKIDGVIIRNCIEEGGAGASFIASGGNDITFIGNDMQKPMAYNIASNVKIIDNIIREGGIDAGIKSDEGRRRNRGNIISGNTIMNFGVGIKAYNQDIKIFDNKIINCGVGIMMNALKDSEIYNNTITSDIEVSFGINALDYVDNVVVRNNTIDVVGRSVFLDVVNFQPEERDYKFVFRENNFNTGNFGMMRGTIGVDIIDNTFNNGFRIDASENVLFKGNNIINNTPFTVHISNSETSKNITIEDNIIENTDTGGQGNGILGSSPSDVRADSNIVIRNNTFKVKGFNNGININGFNNLTIEGNKGESEDRPFIYYRGDNSVIRNNQTLAGVATNDIEGNNNVVQNN</sequence>
<dbReference type="RefSeq" id="WP_324182223.1">
    <property type="nucleotide sequence ID" value="NZ_BAABAW010000018.1"/>
</dbReference>
<feature type="chain" id="PRO_5045372681" evidence="2">
    <location>
        <begin position="22"/>
        <end position="704"/>
    </location>
</feature>
<dbReference type="Proteomes" id="UP001327027">
    <property type="component" value="Unassembled WGS sequence"/>
</dbReference>
<reference evidence="4 5" key="1">
    <citation type="journal article" date="2013" name="Int. J. Syst. Evol. Microbiol.">
        <title>Aquimarina gracilis sp. nov., isolated from the gut microflora of a mussel, Mytilus coruscus, and emended description of Aquimarina spongiae.</title>
        <authorList>
            <person name="Park S.C."/>
            <person name="Choe H.N."/>
            <person name="Baik K.S."/>
            <person name="Seong C.N."/>
        </authorList>
    </citation>
    <scope>NUCLEOTIDE SEQUENCE [LARGE SCALE GENOMIC DNA]</scope>
    <source>
        <strain evidence="4 5">PSC32</strain>
    </source>
</reference>
<feature type="compositionally biased region" description="Acidic residues" evidence="1">
    <location>
        <begin position="44"/>
        <end position="54"/>
    </location>
</feature>
<dbReference type="InterPro" id="IPR006626">
    <property type="entry name" value="PbH1"/>
</dbReference>
<organism evidence="4 5">
    <name type="scientific">Aquimarina gracilis</name>
    <dbReference type="NCBI Taxonomy" id="874422"/>
    <lineage>
        <taxon>Bacteria</taxon>
        <taxon>Pseudomonadati</taxon>
        <taxon>Bacteroidota</taxon>
        <taxon>Flavobacteriia</taxon>
        <taxon>Flavobacteriales</taxon>
        <taxon>Flavobacteriaceae</taxon>
        <taxon>Aquimarina</taxon>
    </lineage>
</organism>
<evidence type="ECO:0000313" key="4">
    <source>
        <dbReference type="EMBL" id="MEB3348201.1"/>
    </source>
</evidence>
<dbReference type="InterPro" id="IPR039448">
    <property type="entry name" value="Beta_helix"/>
</dbReference>
<feature type="compositionally biased region" description="Low complexity" evidence="1">
    <location>
        <begin position="31"/>
        <end position="40"/>
    </location>
</feature>
<dbReference type="SUPFAM" id="SSF51126">
    <property type="entry name" value="Pectin lyase-like"/>
    <property type="match status" value="3"/>
</dbReference>
<proteinExistence type="predicted"/>
<comment type="caution">
    <text evidence="4">The sequence shown here is derived from an EMBL/GenBank/DDBJ whole genome shotgun (WGS) entry which is preliminary data.</text>
</comment>
<accession>A0ABU6A289</accession>
<dbReference type="Pfam" id="PF13229">
    <property type="entry name" value="Beta_helix"/>
    <property type="match status" value="1"/>
</dbReference>
<dbReference type="Gene3D" id="2.160.20.10">
    <property type="entry name" value="Single-stranded right-handed beta-helix, Pectin lyase-like"/>
    <property type="match status" value="2"/>
</dbReference>